<dbReference type="InterPro" id="IPR008927">
    <property type="entry name" value="6-PGluconate_DH-like_C_sf"/>
</dbReference>
<dbReference type="Proteomes" id="UP001595898">
    <property type="component" value="Unassembled WGS sequence"/>
</dbReference>
<evidence type="ECO:0000259" key="4">
    <source>
        <dbReference type="Pfam" id="PF02737"/>
    </source>
</evidence>
<reference evidence="5 6" key="1">
    <citation type="journal article" date="2019" name="Int. J. Syst. Evol. Microbiol.">
        <title>The Global Catalogue of Microorganisms (GCM) 10K type strain sequencing project: providing services to taxonomists for standard genome sequencing and annotation.</title>
        <authorList>
            <consortium name="The Broad Institute Genomics Platform"/>
            <consortium name="The Broad Institute Genome Sequencing Center for Infectious Disease"/>
            <person name="Wu L."/>
            <person name="Ma J."/>
        </authorList>
    </citation>
    <scope>NUCLEOTIDE SEQUENCE [LARGE SCALE GENOMIC DNA]</scope>
    <source>
        <strain evidence="5 6">WLHS5</strain>
    </source>
</reference>
<evidence type="ECO:0000313" key="6">
    <source>
        <dbReference type="Proteomes" id="UP001595898"/>
    </source>
</evidence>
<accession>A0ABD5PIZ5</accession>
<dbReference type="AlphaFoldDB" id="A0ABD5PIZ5"/>
<dbReference type="PANTHER" id="PTHR48075:SF5">
    <property type="entry name" value="3-HYDROXYBUTYRYL-COA DEHYDROGENASE"/>
    <property type="match status" value="1"/>
</dbReference>
<feature type="domain" description="3-hydroxyacyl-CoA dehydrogenase C-terminal" evidence="3">
    <location>
        <begin position="190"/>
        <end position="279"/>
    </location>
</feature>
<evidence type="ECO:0000313" key="5">
    <source>
        <dbReference type="EMBL" id="MFC4540363.1"/>
    </source>
</evidence>
<dbReference type="Gene3D" id="1.10.1040.10">
    <property type="entry name" value="N-(1-d-carboxylethyl)-l-norvaline Dehydrogenase, domain 2"/>
    <property type="match status" value="2"/>
</dbReference>
<dbReference type="GO" id="GO:0016491">
    <property type="term" value="F:oxidoreductase activity"/>
    <property type="evidence" value="ECO:0007669"/>
    <property type="project" value="UniProtKB-KW"/>
</dbReference>
<dbReference type="PANTHER" id="PTHR48075">
    <property type="entry name" value="3-HYDROXYACYL-COA DEHYDROGENASE FAMILY PROTEIN"/>
    <property type="match status" value="1"/>
</dbReference>
<feature type="domain" description="3-hydroxyacyl-CoA dehydrogenase NAD binding" evidence="4">
    <location>
        <begin position="9"/>
        <end position="187"/>
    </location>
</feature>
<proteinExistence type="predicted"/>
<dbReference type="RefSeq" id="WP_250142408.1">
    <property type="nucleotide sequence ID" value="NZ_JALIQP010000007.1"/>
</dbReference>
<feature type="domain" description="3-hydroxyacyl-CoA dehydrogenase C-terminal" evidence="3">
    <location>
        <begin position="299"/>
        <end position="390"/>
    </location>
</feature>
<dbReference type="InterPro" id="IPR006176">
    <property type="entry name" value="3-OHacyl-CoA_DH_NAD-bd"/>
</dbReference>
<evidence type="ECO:0000256" key="1">
    <source>
        <dbReference type="ARBA" id="ARBA00023002"/>
    </source>
</evidence>
<dbReference type="InterPro" id="IPR013328">
    <property type="entry name" value="6PGD_dom2"/>
</dbReference>
<dbReference type="SUPFAM" id="SSF48179">
    <property type="entry name" value="6-phosphogluconate dehydrogenase C-terminal domain-like"/>
    <property type="match status" value="2"/>
</dbReference>
<dbReference type="SUPFAM" id="SSF51735">
    <property type="entry name" value="NAD(P)-binding Rossmann-fold domains"/>
    <property type="match status" value="1"/>
</dbReference>
<dbReference type="Gene3D" id="3.40.50.720">
    <property type="entry name" value="NAD(P)-binding Rossmann-like Domain"/>
    <property type="match status" value="1"/>
</dbReference>
<comment type="caution">
    <text evidence="5">The sequence shown here is derived from an EMBL/GenBank/DDBJ whole genome shotgun (WGS) entry which is preliminary data.</text>
</comment>
<evidence type="ECO:0000256" key="2">
    <source>
        <dbReference type="SAM" id="MobiDB-lite"/>
    </source>
</evidence>
<organism evidence="5 6">
    <name type="scientific">Halosolutus amylolyticus</name>
    <dbReference type="NCBI Taxonomy" id="2932267"/>
    <lineage>
        <taxon>Archaea</taxon>
        <taxon>Methanobacteriati</taxon>
        <taxon>Methanobacteriota</taxon>
        <taxon>Stenosarchaea group</taxon>
        <taxon>Halobacteria</taxon>
        <taxon>Halobacteriales</taxon>
        <taxon>Natrialbaceae</taxon>
        <taxon>Halosolutus</taxon>
    </lineage>
</organism>
<dbReference type="Pfam" id="PF02737">
    <property type="entry name" value="3HCDH_N"/>
    <property type="match status" value="1"/>
</dbReference>
<sequence>MSKEKIQSVTVVGAGNMGHGIAEVIALAGYEVTLHDIDEDALQTGYEQITQSLQDLSTSGRIDESPSEIVARIDTEPNSANAIENVDLVIEAVSEDMGLKRNVFSELDEHAPADAILATNTSSLSITDIGEGTNRSSKVVGMHFFNPPVLMQLVEVIYGEETSERTVETVADFARALGKTPISVEKDVHGFVVNNVLAPFSVEADHMVSDGESSIRAIDSAMVHRRGYPMGPFELGDMSGIDVTYEAQDAGDKPVPPLMEEKYEAGEYGRKTGKGYYDYDLGDGAEYSIADGSEVDTFRIEACLINEAASLIEREIATAADIDKGVKLGAGFPEGICERADAIGIGVVYNKLRTLYEASGHERHKPSPRLKTMVEEGRTGKTAGEGFHTYDNDEQ</sequence>
<name>A0ABD5PIZ5_9EURY</name>
<dbReference type="InterPro" id="IPR036291">
    <property type="entry name" value="NAD(P)-bd_dom_sf"/>
</dbReference>
<dbReference type="GO" id="GO:0032787">
    <property type="term" value="P:monocarboxylic acid metabolic process"/>
    <property type="evidence" value="ECO:0007669"/>
    <property type="project" value="UniProtKB-ARBA"/>
</dbReference>
<protein>
    <submittedName>
        <fullName evidence="5">3-hydroxyacyl-CoA dehydrogenase</fullName>
    </submittedName>
</protein>
<gene>
    <name evidence="5" type="ORF">ACFO5R_00210</name>
</gene>
<dbReference type="Pfam" id="PF00725">
    <property type="entry name" value="3HCDH"/>
    <property type="match status" value="2"/>
</dbReference>
<dbReference type="FunFam" id="3.40.50.720:FF:000009">
    <property type="entry name" value="Fatty oxidation complex, alpha subunit"/>
    <property type="match status" value="1"/>
</dbReference>
<evidence type="ECO:0000259" key="3">
    <source>
        <dbReference type="Pfam" id="PF00725"/>
    </source>
</evidence>
<dbReference type="EMBL" id="JBHSFA010000001">
    <property type="protein sequence ID" value="MFC4540363.1"/>
    <property type="molecule type" value="Genomic_DNA"/>
</dbReference>
<feature type="region of interest" description="Disordered" evidence="2">
    <location>
        <begin position="376"/>
        <end position="395"/>
    </location>
</feature>
<dbReference type="InterPro" id="IPR006108">
    <property type="entry name" value="3HC_DH_C"/>
</dbReference>
<keyword evidence="1" id="KW-0560">Oxidoreductase</keyword>
<keyword evidence="6" id="KW-1185">Reference proteome</keyword>